<evidence type="ECO:0008006" key="6">
    <source>
        <dbReference type="Google" id="ProtNLM"/>
    </source>
</evidence>
<dbReference type="AlphaFoldDB" id="A0AAD8RLJ5"/>
<protein>
    <recommendedName>
        <fullName evidence="6">Retrotransposon gag domain-containing protein</fullName>
    </recommendedName>
</protein>
<feature type="domain" description="Arabidopsis retrotransposon Orf1 C-terminal" evidence="2">
    <location>
        <begin position="466"/>
        <end position="624"/>
    </location>
</feature>
<sequence length="785" mass="88326">MGKTRDTKIAILPSTTRKGTTLSTSAALDSPSVIDKLVSPPHASRAGTSAESENSHNIDNVSVVLDDSGSLGSFLDATIARSRQIENTETPNENAATPVNSPESVEYSSDDLDEDYVELDNDFIEKCKATTDARKIKKLLAEHAVRYKPSPDPKFATSPINIRDKDYDFSLDLSHIAIVEKTPFCGTEKESAVEHLTELSTLSGVFSDDVKMRTYFVAKIFPFSLKDDAKTWYNNLPPGSIKSPTDLRDVFFRKYFPASAQHAALQRIYNFDQEDGEKLPEAWARFCSLIRAQPDHDLEKHDLLDIFYSGLTIESRAYLDSCAGCVFRKRTPDDAEELLAKIGRNHDDWSTPEPTPTPIVKKRGMIKLNDEDMREAKKSLKEKGIKPEDVKNLPPIEDICETIPPSSMIEKGKMKKFKFGELFKKATTSTGRPSRASTQIRRSYNEDVIAPSFAPEEDHGAPNASSFPCYEFLTNAGILDDFFTLVNRAGLATYVGDERGQYYRLTKIFVESFKFHNTEYEPTVAFKIYDIPVTMKLEEFCFALGIAPVGTARRIDDNPRDLLELYRGITGDDCRTIQRGKIRNIQLPAIKYFAYYISTSILGRENTSNISSYHLAFLNVALTGETPYHLGSLIARRLSSRGPIFGGTIASRILTHLDIPLDSNDVPLTPRKLDIAAMKSHHFVTTNSTIDNIVYKMLFADGNEKEIPLPQQGLFNIDRQSWSLTKEVVEEHMKIQEFHQQHDSENAEPSYDYTVTYPDVSSSTYMEPGRSSSYYEDTTSWGPWE</sequence>
<evidence type="ECO:0000313" key="5">
    <source>
        <dbReference type="Proteomes" id="UP001231189"/>
    </source>
</evidence>
<keyword evidence="5" id="KW-1185">Reference proteome</keyword>
<name>A0AAD8RLJ5_LOLMU</name>
<dbReference type="Pfam" id="PF03078">
    <property type="entry name" value="ATHILA"/>
    <property type="match status" value="1"/>
</dbReference>
<feature type="domain" description="Retrotransposon gag" evidence="3">
    <location>
        <begin position="219"/>
        <end position="312"/>
    </location>
</feature>
<organism evidence="4 5">
    <name type="scientific">Lolium multiflorum</name>
    <name type="common">Italian ryegrass</name>
    <name type="synonym">Lolium perenne subsp. multiflorum</name>
    <dbReference type="NCBI Taxonomy" id="4521"/>
    <lineage>
        <taxon>Eukaryota</taxon>
        <taxon>Viridiplantae</taxon>
        <taxon>Streptophyta</taxon>
        <taxon>Embryophyta</taxon>
        <taxon>Tracheophyta</taxon>
        <taxon>Spermatophyta</taxon>
        <taxon>Magnoliopsida</taxon>
        <taxon>Liliopsida</taxon>
        <taxon>Poales</taxon>
        <taxon>Poaceae</taxon>
        <taxon>BOP clade</taxon>
        <taxon>Pooideae</taxon>
        <taxon>Poodae</taxon>
        <taxon>Poeae</taxon>
        <taxon>Poeae Chloroplast Group 2 (Poeae type)</taxon>
        <taxon>Loliodinae</taxon>
        <taxon>Loliinae</taxon>
        <taxon>Lolium</taxon>
    </lineage>
</organism>
<feature type="compositionally biased region" description="Polar residues" evidence="1">
    <location>
        <begin position="13"/>
        <end position="27"/>
    </location>
</feature>
<dbReference type="InterPro" id="IPR005162">
    <property type="entry name" value="Retrotrans_gag_dom"/>
</dbReference>
<feature type="region of interest" description="Disordered" evidence="1">
    <location>
        <begin position="1"/>
        <end position="55"/>
    </location>
</feature>
<dbReference type="EMBL" id="JAUUTY010000005">
    <property type="protein sequence ID" value="KAK1627218.1"/>
    <property type="molecule type" value="Genomic_DNA"/>
</dbReference>
<evidence type="ECO:0000259" key="2">
    <source>
        <dbReference type="Pfam" id="PF03078"/>
    </source>
</evidence>
<gene>
    <name evidence="4" type="ORF">QYE76_001533</name>
</gene>
<comment type="caution">
    <text evidence="4">The sequence shown here is derived from an EMBL/GenBank/DDBJ whole genome shotgun (WGS) entry which is preliminary data.</text>
</comment>
<dbReference type="Pfam" id="PF03732">
    <property type="entry name" value="Retrotrans_gag"/>
    <property type="match status" value="1"/>
</dbReference>
<accession>A0AAD8RLJ5</accession>
<evidence type="ECO:0000259" key="3">
    <source>
        <dbReference type="Pfam" id="PF03732"/>
    </source>
</evidence>
<dbReference type="PANTHER" id="PTHR33223:SF11">
    <property type="entry name" value="ELEMENT PROTEIN, PUTATIVE-RELATED"/>
    <property type="match status" value="1"/>
</dbReference>
<reference evidence="4" key="1">
    <citation type="submission" date="2023-07" db="EMBL/GenBank/DDBJ databases">
        <title>A chromosome-level genome assembly of Lolium multiflorum.</title>
        <authorList>
            <person name="Chen Y."/>
            <person name="Copetti D."/>
            <person name="Kolliker R."/>
            <person name="Studer B."/>
        </authorList>
    </citation>
    <scope>NUCLEOTIDE SEQUENCE</scope>
    <source>
        <strain evidence="4">02402/16</strain>
        <tissue evidence="4">Leaf</tissue>
    </source>
</reference>
<evidence type="ECO:0000313" key="4">
    <source>
        <dbReference type="EMBL" id="KAK1627218.1"/>
    </source>
</evidence>
<dbReference type="InterPro" id="IPR004312">
    <property type="entry name" value="ATHILA_Orf1_C"/>
</dbReference>
<dbReference type="Proteomes" id="UP001231189">
    <property type="component" value="Unassembled WGS sequence"/>
</dbReference>
<evidence type="ECO:0000256" key="1">
    <source>
        <dbReference type="SAM" id="MobiDB-lite"/>
    </source>
</evidence>
<feature type="region of interest" description="Disordered" evidence="1">
    <location>
        <begin position="85"/>
        <end position="107"/>
    </location>
</feature>
<proteinExistence type="predicted"/>
<dbReference type="PANTHER" id="PTHR33223">
    <property type="entry name" value="CCHC-TYPE DOMAIN-CONTAINING PROTEIN"/>
    <property type="match status" value="1"/>
</dbReference>
<feature type="compositionally biased region" description="Polar residues" evidence="1">
    <location>
        <begin position="46"/>
        <end position="55"/>
    </location>
</feature>
<feature type="region of interest" description="Disordered" evidence="1">
    <location>
        <begin position="762"/>
        <end position="785"/>
    </location>
</feature>